<geneLocation type="plasmid" evidence="2 3">
    <name>2</name>
</geneLocation>
<protein>
    <submittedName>
        <fullName evidence="2">Uncharacterized protein</fullName>
    </submittedName>
</protein>
<evidence type="ECO:0000313" key="2">
    <source>
        <dbReference type="EMBL" id="VFU16714.1"/>
    </source>
</evidence>
<name>A0A4U8Z897_METTU</name>
<dbReference type="Proteomes" id="UP000294360">
    <property type="component" value="Plasmid 2"/>
</dbReference>
<dbReference type="KEGG" id="mtun:MTUNDRAET4_0330.1"/>
<dbReference type="EMBL" id="LR536451">
    <property type="protein sequence ID" value="VFU16714.1"/>
    <property type="molecule type" value="Genomic_DNA"/>
</dbReference>
<feature type="region of interest" description="Disordered" evidence="1">
    <location>
        <begin position="45"/>
        <end position="75"/>
    </location>
</feature>
<sequence length="75" mass="7905">MERPRARAQDGALKLSPAPAGMCKDSDRDAGQGVPFAVTLAPWRRQRRLSASGQAADGNRPASGPFRPSAKGCDL</sequence>
<evidence type="ECO:0000313" key="3">
    <source>
        <dbReference type="Proteomes" id="UP000294360"/>
    </source>
</evidence>
<feature type="region of interest" description="Disordered" evidence="1">
    <location>
        <begin position="1"/>
        <end position="32"/>
    </location>
</feature>
<gene>
    <name evidence="2" type="ORF">MTUNDRAET4_0330</name>
</gene>
<proteinExistence type="predicted"/>
<organism evidence="2 3">
    <name type="scientific">Methylocella tundrae</name>
    <dbReference type="NCBI Taxonomy" id="227605"/>
    <lineage>
        <taxon>Bacteria</taxon>
        <taxon>Pseudomonadati</taxon>
        <taxon>Pseudomonadota</taxon>
        <taxon>Alphaproteobacteria</taxon>
        <taxon>Hyphomicrobiales</taxon>
        <taxon>Beijerinckiaceae</taxon>
        <taxon>Methylocella</taxon>
    </lineage>
</organism>
<keyword evidence="2" id="KW-0614">Plasmid</keyword>
<accession>A0A4U8Z897</accession>
<reference evidence="2 3" key="1">
    <citation type="submission" date="2019-03" db="EMBL/GenBank/DDBJ databases">
        <authorList>
            <person name="Kox A.R. M."/>
        </authorList>
    </citation>
    <scope>NUCLEOTIDE SEQUENCE [LARGE SCALE GENOMIC DNA]</scope>
    <source>
        <strain evidence="2">MTUNDRAET4 annotated genome</strain>
        <plasmid evidence="3">2</plasmid>
    </source>
</reference>
<evidence type="ECO:0000256" key="1">
    <source>
        <dbReference type="SAM" id="MobiDB-lite"/>
    </source>
</evidence>
<dbReference type="AlphaFoldDB" id="A0A4U8Z897"/>